<dbReference type="EMBL" id="OU893333">
    <property type="protein sequence ID" value="CAG9789522.1"/>
    <property type="molecule type" value="Genomic_DNA"/>
</dbReference>
<name>A0A9N9WCU1_9NEOP</name>
<reference evidence="2" key="2">
    <citation type="submission" date="2022-10" db="EMBL/GenBank/DDBJ databases">
        <authorList>
            <consortium name="ENA_rothamsted_submissions"/>
            <consortium name="culmorum"/>
            <person name="King R."/>
        </authorList>
    </citation>
    <scope>NUCLEOTIDE SEQUENCE</scope>
</reference>
<reference evidence="2" key="1">
    <citation type="submission" date="2021-12" db="EMBL/GenBank/DDBJ databases">
        <authorList>
            <person name="King R."/>
        </authorList>
    </citation>
    <scope>NUCLEOTIDE SEQUENCE</scope>
</reference>
<dbReference type="AlphaFoldDB" id="A0A9N9WCU1"/>
<evidence type="ECO:0000313" key="2">
    <source>
        <dbReference type="EMBL" id="CAG9789522.1"/>
    </source>
</evidence>
<organism evidence="2 3">
    <name type="scientific">Diatraea saccharalis</name>
    <name type="common">sugarcane borer</name>
    <dbReference type="NCBI Taxonomy" id="40085"/>
    <lineage>
        <taxon>Eukaryota</taxon>
        <taxon>Metazoa</taxon>
        <taxon>Ecdysozoa</taxon>
        <taxon>Arthropoda</taxon>
        <taxon>Hexapoda</taxon>
        <taxon>Insecta</taxon>
        <taxon>Pterygota</taxon>
        <taxon>Neoptera</taxon>
        <taxon>Endopterygota</taxon>
        <taxon>Lepidoptera</taxon>
        <taxon>Glossata</taxon>
        <taxon>Ditrysia</taxon>
        <taxon>Pyraloidea</taxon>
        <taxon>Crambidae</taxon>
        <taxon>Crambinae</taxon>
        <taxon>Diatraea</taxon>
    </lineage>
</organism>
<accession>A0A9N9WCU1</accession>
<feature type="compositionally biased region" description="Polar residues" evidence="1">
    <location>
        <begin position="1"/>
        <end position="12"/>
    </location>
</feature>
<feature type="region of interest" description="Disordered" evidence="1">
    <location>
        <begin position="1"/>
        <end position="26"/>
    </location>
</feature>
<evidence type="ECO:0000256" key="1">
    <source>
        <dbReference type="SAM" id="MobiDB-lite"/>
    </source>
</evidence>
<gene>
    <name evidence="2" type="ORF">DIATSA_LOCUS7250</name>
</gene>
<keyword evidence="3" id="KW-1185">Reference proteome</keyword>
<evidence type="ECO:0000313" key="3">
    <source>
        <dbReference type="Proteomes" id="UP001153714"/>
    </source>
</evidence>
<proteinExistence type="predicted"/>
<dbReference type="Proteomes" id="UP001153714">
    <property type="component" value="Chromosome 2"/>
</dbReference>
<dbReference type="OrthoDB" id="7386676at2759"/>
<protein>
    <submittedName>
        <fullName evidence="2">Uncharacterized protein</fullName>
    </submittedName>
</protein>
<sequence>MSSNLERVQSATKIDRSSEGSQLSRTLATSVTEDSIIYSSEITLTDDDDTLGMISTPWSTESWSEKFDINFMIRDNTLSSSFSTWTGSSLDSLSTESILPNSSTTYGMTSPEIKTESNTTLMLLKRDSSRSSNDFKLLPKGKFSAETYSSWTIGSFYYSPCLQNLESHTVKVNYPWSPNTITSTTDMCTTSVYPSSIASPTVHKISKESFTTSPTFQSTGENGHITPLNYIGFTSRHEDCILDQSLLNETAVKGC</sequence>